<comment type="caution">
    <text evidence="2">The sequence shown here is derived from an EMBL/GenBank/DDBJ whole genome shotgun (WGS) entry which is preliminary data.</text>
</comment>
<dbReference type="RefSeq" id="WP_130154243.1">
    <property type="nucleotide sequence ID" value="NZ_SCFB01000007.1"/>
</dbReference>
<dbReference type="OrthoDB" id="9809995at2"/>
<reference evidence="2 3" key="1">
    <citation type="submission" date="2018-10" db="EMBL/GenBank/DDBJ databases">
        <title>An updated phylogeny of the Alphaproteobacteria reveals that the parasitic Rickettsiales and Holosporales have independent origins.</title>
        <authorList>
            <person name="Munoz-Gomez S.A."/>
            <person name="Hess S."/>
            <person name="Burger G."/>
            <person name="Lang B.F."/>
            <person name="Susko E."/>
            <person name="Slamovits C.H."/>
            <person name="Roger A.J."/>
        </authorList>
    </citation>
    <scope>NUCLEOTIDE SEQUENCE [LARGE SCALE GENOMIC DNA]</scope>
    <source>
        <strain evidence="2">HOLO01</strain>
    </source>
</reference>
<evidence type="ECO:0000313" key="3">
    <source>
        <dbReference type="Proteomes" id="UP000293550"/>
    </source>
</evidence>
<gene>
    <name evidence="2" type="primary">tsaB</name>
    <name evidence="2" type="ORF">EQU50_06055</name>
</gene>
<keyword evidence="2" id="KW-0808">Transferase</keyword>
<proteinExistence type="predicted"/>
<dbReference type="SUPFAM" id="SSF53067">
    <property type="entry name" value="Actin-like ATPase domain"/>
    <property type="match status" value="1"/>
</dbReference>
<dbReference type="Pfam" id="PF00814">
    <property type="entry name" value="TsaD"/>
    <property type="match status" value="1"/>
</dbReference>
<sequence>MTTLSLYAQNDQCQVALKADERVYAESVTLTPTVSQAMALVPLIQRVWQQAGSPDIDAIITARGPGTFTSLRVTLATAQGLAMAFPGAQIFAPTHFDVLGYAARQLYQGPILVLIDSRRGDWYGQVYGEIPTEIQIFKAPDLHRFLQQNPACRLMADFEVGEGLQTHLIDHPLSLALTQLQLFEDANFQNLKTNPLYQDLKPYYYYQPAYVKKR</sequence>
<evidence type="ECO:0000259" key="1">
    <source>
        <dbReference type="Pfam" id="PF00814"/>
    </source>
</evidence>
<keyword evidence="3" id="KW-1185">Reference proteome</keyword>
<organism evidence="2 3">
    <name type="scientific">Candidatus Finniella inopinata</name>
    <dbReference type="NCBI Taxonomy" id="1696036"/>
    <lineage>
        <taxon>Bacteria</taxon>
        <taxon>Pseudomonadati</taxon>
        <taxon>Pseudomonadota</taxon>
        <taxon>Alphaproteobacteria</taxon>
        <taxon>Holosporales</taxon>
        <taxon>Candidatus Paracaedibacteraceae</taxon>
        <taxon>Candidatus Finniella</taxon>
    </lineage>
</organism>
<protein>
    <submittedName>
        <fullName evidence="2">tRNA (Adenosine(37)-N6)-threonylcarbamoyltransferase complex dimerization subunit type 1 TsaB</fullName>
    </submittedName>
</protein>
<dbReference type="GO" id="GO:0016740">
    <property type="term" value="F:transferase activity"/>
    <property type="evidence" value="ECO:0007669"/>
    <property type="project" value="UniProtKB-KW"/>
</dbReference>
<dbReference type="AlphaFoldDB" id="A0A4Q7DG81"/>
<feature type="domain" description="Gcp-like" evidence="1">
    <location>
        <begin position="39"/>
        <end position="137"/>
    </location>
</feature>
<accession>A0A4Q7DG81</accession>
<dbReference type="Proteomes" id="UP000293550">
    <property type="component" value="Unassembled WGS sequence"/>
</dbReference>
<dbReference type="EMBL" id="SCFB01000007">
    <property type="protein sequence ID" value="RZI45662.1"/>
    <property type="molecule type" value="Genomic_DNA"/>
</dbReference>
<name>A0A4Q7DG81_9PROT</name>
<dbReference type="InterPro" id="IPR000905">
    <property type="entry name" value="Gcp-like_dom"/>
</dbReference>
<dbReference type="InterPro" id="IPR043129">
    <property type="entry name" value="ATPase_NBD"/>
</dbReference>
<dbReference type="Gene3D" id="3.30.420.40">
    <property type="match status" value="2"/>
</dbReference>
<evidence type="ECO:0000313" key="2">
    <source>
        <dbReference type="EMBL" id="RZI45662.1"/>
    </source>
</evidence>
<dbReference type="NCBIfam" id="TIGR03725">
    <property type="entry name" value="T6A_YeaZ"/>
    <property type="match status" value="1"/>
</dbReference>
<dbReference type="InterPro" id="IPR022496">
    <property type="entry name" value="T6A_TsaB"/>
</dbReference>
<dbReference type="GO" id="GO:0002949">
    <property type="term" value="P:tRNA threonylcarbamoyladenosine modification"/>
    <property type="evidence" value="ECO:0007669"/>
    <property type="project" value="InterPro"/>
</dbReference>